<dbReference type="GO" id="GO:0016020">
    <property type="term" value="C:membrane"/>
    <property type="evidence" value="ECO:0007669"/>
    <property type="project" value="TreeGrafter"/>
</dbReference>
<feature type="compositionally biased region" description="Basic and acidic residues" evidence="1">
    <location>
        <begin position="856"/>
        <end position="865"/>
    </location>
</feature>
<proteinExistence type="predicted"/>
<dbReference type="GO" id="GO:0060271">
    <property type="term" value="P:cilium assembly"/>
    <property type="evidence" value="ECO:0007669"/>
    <property type="project" value="TreeGrafter"/>
</dbReference>
<name>A0A024TCN5_9STRA</name>
<feature type="compositionally biased region" description="Polar residues" evidence="1">
    <location>
        <begin position="405"/>
        <end position="415"/>
    </location>
</feature>
<dbReference type="Pfam" id="PF23338">
    <property type="entry name" value="PTHB1_hp"/>
    <property type="match status" value="1"/>
</dbReference>
<dbReference type="EMBL" id="KI914014">
    <property type="protein sequence ID" value="ETV91112.1"/>
    <property type="molecule type" value="Genomic_DNA"/>
</dbReference>
<dbReference type="InterPro" id="IPR055364">
    <property type="entry name" value="PTHB1_CtH_dom"/>
</dbReference>
<sequence>MRQHAPRMRHCDLLVDCTSCAVADSCAWCASKSLCLTVEDTYTAACRGTVFDPPCPATFVADNQVVGNLAVVADPVFGGGSLSVEGTRPLDKNSYRTSVDATGVSVDSAGSIDLKAGDATTMNVYGHSVNIEAGSGTSLNRGRGGSVLLAAGVGHGVERQGGSGVGGDVTVSGGESKEATGGNVKLIGGSSTLIGGAILISSGGSSTGSSGPVTMSTGPAPLHSGPVVLKTGTSSSSGPVFISTGDASIAGAIAMQPGESSAIGSVGSKITLAGGSSTSATGGTIKLTSGESARTTSGDISVLSSSAPIQSGNVLLGTGTAAKGVSGSVYVATGATSDDSKKAAGDIVLVIGEDSGALQSGSVIATGGPTKGGAAGGIQLSGGDIMAESVDTTSRGGVVDIRGGSSKTCEPTSRGGNVRIEGGSALAGAGGGIAFTSGRSEASNSGDVRINTAVAQTDSGVVSISSGASTFSQSGDVTLTTGDALQGKAGFVKIQTGLSQGGAASDITLNSGASTSLTGGNIVLETGKSGTAASGDIKIGSANSAASGALTFSSGNAQDGSSGSIRLSTGDSVSGTVGNIEVAAGTGKQSIVSIKVLGGTTNAANSQGGNVSNELVDRLQLLNVQQTQTDDDDPSALPPPLQIQYQEPLPLADFFAAIDEHFGCRKESEELQAELNDRAHQFRVIQKRLLVRYKDRNPSPLNSLDMLLHGTYSQILDLSRQVDQVQRKLSVSGNRLACSVHLLLMLMRYKFDLDDDNFAVLQSHLSPRVADAWEESTEAAITDLLKTSLAMKKEPAAATVGVPVELVLPEDTKKLKKHITIMCDRLSKGGRLVGGGTFLSAAADGKSSEANEDGGNEDKDRGATP</sequence>
<reference evidence="4" key="1">
    <citation type="submission" date="2013-12" db="EMBL/GenBank/DDBJ databases">
        <title>The Genome Sequence of Aphanomyces invadans NJM9701.</title>
        <authorList>
            <consortium name="The Broad Institute Genomics Platform"/>
            <person name="Russ C."/>
            <person name="Tyler B."/>
            <person name="van West P."/>
            <person name="Dieguez-Uribeondo J."/>
            <person name="Young S.K."/>
            <person name="Zeng Q."/>
            <person name="Gargeya S."/>
            <person name="Fitzgerald M."/>
            <person name="Abouelleil A."/>
            <person name="Alvarado L."/>
            <person name="Chapman S.B."/>
            <person name="Gainer-Dewar J."/>
            <person name="Goldberg J."/>
            <person name="Griggs A."/>
            <person name="Gujja S."/>
            <person name="Hansen M."/>
            <person name="Howarth C."/>
            <person name="Imamovic A."/>
            <person name="Ireland A."/>
            <person name="Larimer J."/>
            <person name="McCowan C."/>
            <person name="Murphy C."/>
            <person name="Pearson M."/>
            <person name="Poon T.W."/>
            <person name="Priest M."/>
            <person name="Roberts A."/>
            <person name="Saif S."/>
            <person name="Shea T."/>
            <person name="Sykes S."/>
            <person name="Wortman J."/>
            <person name="Nusbaum C."/>
            <person name="Birren B."/>
        </authorList>
    </citation>
    <scope>NUCLEOTIDE SEQUENCE [LARGE SCALE GENOMIC DNA]</scope>
    <source>
        <strain evidence="4">NJM9701</strain>
    </source>
</reference>
<feature type="region of interest" description="Disordered" evidence="1">
    <location>
        <begin position="396"/>
        <end position="417"/>
    </location>
</feature>
<dbReference type="AlphaFoldDB" id="A0A024TCN5"/>
<dbReference type="VEuPathDB" id="FungiDB:H310_14209"/>
<organism evidence="4">
    <name type="scientific">Aphanomyces invadans</name>
    <dbReference type="NCBI Taxonomy" id="157072"/>
    <lineage>
        <taxon>Eukaryota</taxon>
        <taxon>Sar</taxon>
        <taxon>Stramenopiles</taxon>
        <taxon>Oomycota</taxon>
        <taxon>Saprolegniomycetes</taxon>
        <taxon>Saprolegniales</taxon>
        <taxon>Verrucalvaceae</taxon>
        <taxon>Aphanomyces</taxon>
    </lineage>
</organism>
<dbReference type="eggNOG" id="KOG3679">
    <property type="taxonomic scope" value="Eukaryota"/>
</dbReference>
<evidence type="ECO:0000256" key="1">
    <source>
        <dbReference type="SAM" id="MobiDB-lite"/>
    </source>
</evidence>
<feature type="domain" description="PTHB1 C-terminal helix bundle" evidence="3">
    <location>
        <begin position="753"/>
        <end position="826"/>
    </location>
</feature>
<dbReference type="GeneID" id="20091259"/>
<dbReference type="InterPro" id="IPR055363">
    <property type="entry name" value="PTHB1_hp_dom"/>
</dbReference>
<dbReference type="GO" id="GO:0034464">
    <property type="term" value="C:BBSome"/>
    <property type="evidence" value="ECO:0007669"/>
    <property type="project" value="InterPro"/>
</dbReference>
<dbReference type="PANTHER" id="PTHR20991:SF0">
    <property type="entry name" value="PROTEIN PTHB1"/>
    <property type="match status" value="1"/>
</dbReference>
<dbReference type="PANTHER" id="PTHR20991">
    <property type="entry name" value="PARATHYROID HORMONE-RESPONSIVE B1 GENE"/>
    <property type="match status" value="1"/>
</dbReference>
<evidence type="ECO:0000259" key="2">
    <source>
        <dbReference type="Pfam" id="PF23338"/>
    </source>
</evidence>
<evidence type="ECO:0000259" key="3">
    <source>
        <dbReference type="Pfam" id="PF23339"/>
    </source>
</evidence>
<evidence type="ECO:0000313" key="4">
    <source>
        <dbReference type="EMBL" id="ETV91112.1"/>
    </source>
</evidence>
<accession>A0A024TCN5</accession>
<dbReference type="InterPro" id="IPR026511">
    <property type="entry name" value="PTHB1"/>
</dbReference>
<gene>
    <name evidence="4" type="ORF">H310_14209</name>
</gene>
<protein>
    <submittedName>
        <fullName evidence="4">Uncharacterized protein</fullName>
    </submittedName>
</protein>
<feature type="domain" description="PTHB1 hairpin" evidence="2">
    <location>
        <begin position="648"/>
        <end position="749"/>
    </location>
</feature>
<dbReference type="Pfam" id="PF23339">
    <property type="entry name" value="PTHB1_CtH"/>
    <property type="match status" value="1"/>
</dbReference>
<feature type="region of interest" description="Disordered" evidence="1">
    <location>
        <begin position="205"/>
        <end position="235"/>
    </location>
</feature>
<feature type="compositionally biased region" description="Low complexity" evidence="1">
    <location>
        <begin position="205"/>
        <end position="218"/>
    </location>
</feature>
<dbReference type="STRING" id="157072.A0A024TCN5"/>
<dbReference type="OrthoDB" id="10262646at2759"/>
<feature type="region of interest" description="Disordered" evidence="1">
    <location>
        <begin position="841"/>
        <end position="865"/>
    </location>
</feature>
<dbReference type="RefSeq" id="XP_008880239.1">
    <property type="nucleotide sequence ID" value="XM_008882017.1"/>
</dbReference>